<dbReference type="GO" id="GO:0005789">
    <property type="term" value="C:endoplasmic reticulum membrane"/>
    <property type="evidence" value="ECO:0007669"/>
    <property type="project" value="UniProtKB-SubCell"/>
</dbReference>
<evidence type="ECO:0000313" key="12">
    <source>
        <dbReference type="EMBL" id="KAK0140998.1"/>
    </source>
</evidence>
<keyword evidence="13" id="KW-1185">Reference proteome</keyword>
<dbReference type="EMBL" id="JAOPHQ010003989">
    <property type="protein sequence ID" value="KAK0140998.1"/>
    <property type="molecule type" value="Genomic_DNA"/>
</dbReference>
<feature type="transmembrane region" description="Helical" evidence="11">
    <location>
        <begin position="252"/>
        <end position="273"/>
    </location>
</feature>
<comment type="subcellular location">
    <subcellularLocation>
        <location evidence="8">Cytoplasmic vesicle</location>
        <location evidence="8">Clathrin-coated vesicle membrane</location>
        <topology evidence="8">Multi-pass membrane protein</topology>
    </subcellularLocation>
    <subcellularLocation>
        <location evidence="1">Endoplasmic reticulum membrane</location>
        <topology evidence="1">Multi-pass membrane protein</topology>
    </subcellularLocation>
</comment>
<dbReference type="AlphaFoldDB" id="A0AA47MIK2"/>
<evidence type="ECO:0000256" key="9">
    <source>
        <dbReference type="ARBA" id="ARBA00040661"/>
    </source>
</evidence>
<feature type="compositionally biased region" description="Basic and acidic residues" evidence="10">
    <location>
        <begin position="375"/>
        <end position="384"/>
    </location>
</feature>
<keyword evidence="12" id="KW-0675">Receptor</keyword>
<dbReference type="PANTHER" id="PTHR12300:SF133">
    <property type="entry name" value="RECEPTOR EXPRESSION-ENHANCING PROTEIN 6"/>
    <property type="match status" value="1"/>
</dbReference>
<evidence type="ECO:0000256" key="8">
    <source>
        <dbReference type="ARBA" id="ARBA00029431"/>
    </source>
</evidence>
<evidence type="ECO:0000256" key="11">
    <source>
        <dbReference type="SAM" id="Phobius"/>
    </source>
</evidence>
<keyword evidence="7" id="KW-0968">Cytoplasmic vesicle</keyword>
<reference evidence="12" key="1">
    <citation type="journal article" date="2023" name="Front. Mar. Sci.">
        <title>A new Merluccius polli reference genome to investigate the effects of global change in West African waters.</title>
        <authorList>
            <person name="Mateo J.L."/>
            <person name="Blanco-Fernandez C."/>
            <person name="Garcia-Vazquez E."/>
            <person name="Machado-Schiaffino G."/>
        </authorList>
    </citation>
    <scope>NUCLEOTIDE SEQUENCE</scope>
    <source>
        <strain evidence="12">C29</strain>
        <tissue evidence="12">Fin</tissue>
    </source>
</reference>
<keyword evidence="6 11" id="KW-0472">Membrane</keyword>
<dbReference type="Proteomes" id="UP001174136">
    <property type="component" value="Unassembled WGS sequence"/>
</dbReference>
<organism evidence="12 13">
    <name type="scientific">Merluccius polli</name>
    <name type="common">Benguela hake</name>
    <name type="synonym">Merluccius cadenati</name>
    <dbReference type="NCBI Taxonomy" id="89951"/>
    <lineage>
        <taxon>Eukaryota</taxon>
        <taxon>Metazoa</taxon>
        <taxon>Chordata</taxon>
        <taxon>Craniata</taxon>
        <taxon>Vertebrata</taxon>
        <taxon>Euteleostomi</taxon>
        <taxon>Actinopterygii</taxon>
        <taxon>Neopterygii</taxon>
        <taxon>Teleostei</taxon>
        <taxon>Neoteleostei</taxon>
        <taxon>Acanthomorphata</taxon>
        <taxon>Zeiogadaria</taxon>
        <taxon>Gadariae</taxon>
        <taxon>Gadiformes</taxon>
        <taxon>Gadoidei</taxon>
        <taxon>Merlucciidae</taxon>
        <taxon>Merluccius</taxon>
    </lineage>
</organism>
<feature type="transmembrane region" description="Helical" evidence="11">
    <location>
        <begin position="279"/>
        <end position="302"/>
    </location>
</feature>
<comment type="caution">
    <text evidence="12">The sequence shown here is derived from an EMBL/GenBank/DDBJ whole genome shotgun (WGS) entry which is preliminary data.</text>
</comment>
<name>A0AA47MIK2_MERPO</name>
<evidence type="ECO:0000256" key="4">
    <source>
        <dbReference type="ARBA" id="ARBA00022824"/>
    </source>
</evidence>
<evidence type="ECO:0000256" key="7">
    <source>
        <dbReference type="ARBA" id="ARBA00023329"/>
    </source>
</evidence>
<keyword evidence="3 11" id="KW-0812">Transmembrane</keyword>
<evidence type="ECO:0000256" key="3">
    <source>
        <dbReference type="ARBA" id="ARBA00022692"/>
    </source>
</evidence>
<comment type="similarity">
    <text evidence="2">Belongs to the DP1 family.</text>
</comment>
<dbReference type="Pfam" id="PF03134">
    <property type="entry name" value="TB2_DP1_HVA22"/>
    <property type="match status" value="1"/>
</dbReference>
<evidence type="ECO:0000256" key="10">
    <source>
        <dbReference type="SAM" id="MobiDB-lite"/>
    </source>
</evidence>
<keyword evidence="5 11" id="KW-1133">Transmembrane helix</keyword>
<evidence type="ECO:0000256" key="5">
    <source>
        <dbReference type="ARBA" id="ARBA00022989"/>
    </source>
</evidence>
<evidence type="ECO:0000256" key="6">
    <source>
        <dbReference type="ARBA" id="ARBA00023136"/>
    </source>
</evidence>
<feature type="region of interest" description="Disordered" evidence="10">
    <location>
        <begin position="350"/>
        <end position="384"/>
    </location>
</feature>
<protein>
    <recommendedName>
        <fullName evidence="9">Receptor expression-enhancing protein 6</fullName>
    </recommendedName>
</protein>
<proteinExistence type="inferred from homology"/>
<accession>A0AA47MIK2</accession>
<evidence type="ECO:0000313" key="13">
    <source>
        <dbReference type="Proteomes" id="UP001174136"/>
    </source>
</evidence>
<dbReference type="PANTHER" id="PTHR12300">
    <property type="entry name" value="HVA22-LIKE PROTEINS"/>
    <property type="match status" value="1"/>
</dbReference>
<evidence type="ECO:0000256" key="2">
    <source>
        <dbReference type="ARBA" id="ARBA00008573"/>
    </source>
</evidence>
<sequence>MGFTEVFTKMKERAEKFLNEKNPLSDLLGRLEEKTGVKKKLLASDRDLQHVLGRFAAESEAVGMRVSTFKSEAMVLCRKTLDCSLRVGSVLLPQVKEFKYFGILFMSEGKMEREMNRRIGAASAVMRALYQTVVVKRELSRKAKLSIDQSIYVPTLTYGHELWVVTERTRLRIQAAEMGFLHRVAGLSLRDRVRSSDIQRELGGQCLLLDSIWYTDTEPLSSVTSSASSILRITRDIKAIESENKEDDTKWLTYWVVYGVFSVGEFFSDIFLYWFPFYYAFKCLFLLWCMAPVAWNGSQVIYSRVVRPFFLRHEATVDGMVNDLSGKAMSAAEAVTREVLSTLVKNKSLLTPPSAQMGRSPPRGLPSTAHLNPEAPREPDMDRPVRQPRTLLWFLVHNPKH</sequence>
<evidence type="ECO:0000256" key="1">
    <source>
        <dbReference type="ARBA" id="ARBA00004477"/>
    </source>
</evidence>
<gene>
    <name evidence="12" type="primary">reep6</name>
    <name evidence="12" type="ORF">N1851_021986</name>
</gene>
<dbReference type="GO" id="GO:0030665">
    <property type="term" value="C:clathrin-coated vesicle membrane"/>
    <property type="evidence" value="ECO:0007669"/>
    <property type="project" value="UniProtKB-SubCell"/>
</dbReference>
<dbReference type="InterPro" id="IPR004345">
    <property type="entry name" value="TB2_DP1_HVA22"/>
</dbReference>
<keyword evidence="4" id="KW-0256">Endoplasmic reticulum</keyword>